<feature type="region of interest" description="Disordered" evidence="1">
    <location>
        <begin position="122"/>
        <end position="146"/>
    </location>
</feature>
<evidence type="ECO:0000256" key="1">
    <source>
        <dbReference type="SAM" id="MobiDB-lite"/>
    </source>
</evidence>
<proteinExistence type="predicted"/>
<feature type="region of interest" description="Disordered" evidence="1">
    <location>
        <begin position="492"/>
        <end position="515"/>
    </location>
</feature>
<sequence length="977" mass="107395">MLVLTTNPSSSICHLDSPSNNKEMEGLQSTRSSIMAVGSPHHSGGQRKSHAVMAASVESDTHKDIGTSQSDTALDQPSFRMPNLAGNKLRRTIMREQCLRNPKIPATRIIVANFSQPRRYKFTPIPEPIQSRPNSSRHALATKRRKPGLVLNADQSERSHSYSRLSSPLIKRVSSFCASSSPLLQHGLASSVSRASRKDVLCSSSIVSAQSVDRIRQKRSPVVNRVSTVYKPKISSTNMGYGVLSIPTSTQSSHATNAIQTSTHQLQSRRSLAAKPMALQCPINKHVIPTDSNVQPKSHSSSTARASTGNLYTKAVATDARGSLSYISPTLPSLESPSIATLTANKLELPAKHHDQDFVDRGDGNKAENLSIGDVIVLLDKKDPLNSDISLPTGNLQTLRSPCQIAHSILLLHDTTKEKSQHPNEGTKALSLENLQSVLVESPTVSFFTPAESVSERLDSLTIHTDKKNTVSESLMTPSRTHPHMGALVHTPSCSSKPDCADHHSKLATKTPQHQSTLRINIARLAGQSKPQISGQKSPGLFKAASRSLSTQEPAACTPISSDTESLSSATIKVTRQYIHNVWQPSNPAGSGSNGLIARLSTSESMDVVGAKPNRRGARHRHHRHHRDEHPSHDIVCITEHRKAQEECNRILDRFAKYHIPISRNAVEGGLIVPSDVYVAPPSEVDISLYRSRTQKSHPPQAPTHELDMSLRATRLLTDRSDEDLDIAKPLPRIMPCTGIGRFPSAFRKRTSKVLINIDNIVACPAVHIESNEVRRHTTPSRIDSWWTAKEYKDLKTSMRKYRVQQQADQQARYENAVHLYRPQAQFHQDTQMVASCSSKHHTYAQSKPLAIEPTQTREFSAQTQIAMQGCMQGIYWASILGRHARSGTYGGSRPRSTDVALFDTHAGLFDQGKVRHGHPNPCQLEDGSRRVNVPIPGVSFHGRVMLSNSSCVQANREWPRPLGRSATADLGTTKSY</sequence>
<reference evidence="2 3" key="1">
    <citation type="submission" date="2021-02" db="EMBL/GenBank/DDBJ databases">
        <title>Variation within the Batrachochytrium salamandrivorans European outbreak.</title>
        <authorList>
            <person name="Kelly M."/>
            <person name="Pasmans F."/>
            <person name="Shea T.P."/>
            <person name="Munoz J.F."/>
            <person name="Carranza S."/>
            <person name="Cuomo C.A."/>
            <person name="Martel A."/>
        </authorList>
    </citation>
    <scope>NUCLEOTIDE SEQUENCE [LARGE SCALE GENOMIC DNA]</scope>
    <source>
        <strain evidence="2 3">AMFP18/2</strain>
    </source>
</reference>
<feature type="compositionally biased region" description="Polar residues" evidence="1">
    <location>
        <begin position="290"/>
        <end position="307"/>
    </location>
</feature>
<name>A0ABQ8FE12_9FUNG</name>
<feature type="region of interest" description="Disordered" evidence="1">
    <location>
        <begin position="58"/>
        <end position="83"/>
    </location>
</feature>
<feature type="region of interest" description="Disordered" evidence="1">
    <location>
        <begin position="1"/>
        <end position="25"/>
    </location>
</feature>
<dbReference type="EMBL" id="JAFCIX010000313">
    <property type="protein sequence ID" value="KAH6595106.1"/>
    <property type="molecule type" value="Genomic_DNA"/>
</dbReference>
<evidence type="ECO:0000313" key="3">
    <source>
        <dbReference type="Proteomes" id="UP001648503"/>
    </source>
</evidence>
<dbReference type="Proteomes" id="UP001648503">
    <property type="component" value="Unassembled WGS sequence"/>
</dbReference>
<feature type="region of interest" description="Disordered" evidence="1">
    <location>
        <begin position="288"/>
        <end position="307"/>
    </location>
</feature>
<gene>
    <name evidence="2" type="ORF">BASA50_006092</name>
</gene>
<evidence type="ECO:0000313" key="2">
    <source>
        <dbReference type="EMBL" id="KAH6595106.1"/>
    </source>
</evidence>
<accession>A0ABQ8FE12</accession>
<feature type="compositionally biased region" description="Polar residues" evidence="1">
    <location>
        <begin position="66"/>
        <end position="75"/>
    </location>
</feature>
<organism evidence="2 3">
    <name type="scientific">Batrachochytrium salamandrivorans</name>
    <dbReference type="NCBI Taxonomy" id="1357716"/>
    <lineage>
        <taxon>Eukaryota</taxon>
        <taxon>Fungi</taxon>
        <taxon>Fungi incertae sedis</taxon>
        <taxon>Chytridiomycota</taxon>
        <taxon>Chytridiomycota incertae sedis</taxon>
        <taxon>Chytridiomycetes</taxon>
        <taxon>Rhizophydiales</taxon>
        <taxon>Rhizophydiales incertae sedis</taxon>
        <taxon>Batrachochytrium</taxon>
    </lineage>
</organism>
<keyword evidence="3" id="KW-1185">Reference proteome</keyword>
<comment type="caution">
    <text evidence="2">The sequence shown here is derived from an EMBL/GenBank/DDBJ whole genome shotgun (WGS) entry which is preliminary data.</text>
</comment>
<protein>
    <submittedName>
        <fullName evidence="2">Uncharacterized protein</fullName>
    </submittedName>
</protein>